<protein>
    <recommendedName>
        <fullName evidence="7">Flavodoxin</fullName>
    </recommendedName>
</protein>
<dbReference type="RefSeq" id="WP_111947465.1">
    <property type="nucleotide sequence ID" value="NZ_JAAZWO010000012.1"/>
</dbReference>
<keyword evidence="10" id="KW-1185">Reference proteome</keyword>
<dbReference type="InterPro" id="IPR029039">
    <property type="entry name" value="Flavoprotein-like_sf"/>
</dbReference>
<dbReference type="GO" id="GO:0009055">
    <property type="term" value="F:electron transfer activity"/>
    <property type="evidence" value="ECO:0007669"/>
    <property type="project" value="UniProtKB-UniRule"/>
</dbReference>
<sequence length="142" mass="15257">MKHLSVIYWSGTGNTEAMANALSEGATMDGVEIKTLKVGEATIDDVASADAVALGCPSMGAEQLEEGEMEPFVESISTVVKGKKMALFGSYGWGNGEWMEEWQEKMKSYGAELVDDGLIINETPDEEGIEKCKELGKDLAKA</sequence>
<dbReference type="InterPro" id="IPR010087">
    <property type="entry name" value="Flav_short"/>
</dbReference>
<dbReference type="SUPFAM" id="SSF52218">
    <property type="entry name" value="Flavoproteins"/>
    <property type="match status" value="1"/>
</dbReference>
<dbReference type="NCBIfam" id="TIGR01753">
    <property type="entry name" value="flav_short"/>
    <property type="match status" value="1"/>
</dbReference>
<proteinExistence type="inferred from homology"/>
<keyword evidence="5 7" id="KW-0288">FMN</keyword>
<evidence type="ECO:0000256" key="3">
    <source>
        <dbReference type="ARBA" id="ARBA00022448"/>
    </source>
</evidence>
<dbReference type="Pfam" id="PF00258">
    <property type="entry name" value="Flavodoxin_1"/>
    <property type="match status" value="1"/>
</dbReference>
<dbReference type="PROSITE" id="PS50902">
    <property type="entry name" value="FLAVODOXIN_LIKE"/>
    <property type="match status" value="1"/>
</dbReference>
<dbReference type="Gene3D" id="3.40.50.360">
    <property type="match status" value="1"/>
</dbReference>
<dbReference type="GO" id="GO:0010181">
    <property type="term" value="F:FMN binding"/>
    <property type="evidence" value="ECO:0007669"/>
    <property type="project" value="UniProtKB-UniRule"/>
</dbReference>
<dbReference type="EMBL" id="JAAZWO010000012">
    <property type="protein sequence ID" value="MBC2398224.1"/>
    <property type="molecule type" value="Genomic_DNA"/>
</dbReference>
<comment type="similarity">
    <text evidence="2 7">Belongs to the flavodoxin family.</text>
</comment>
<evidence type="ECO:0000313" key="9">
    <source>
        <dbReference type="EMBL" id="MBC2398224.1"/>
    </source>
</evidence>
<evidence type="ECO:0000256" key="4">
    <source>
        <dbReference type="ARBA" id="ARBA00022630"/>
    </source>
</evidence>
<dbReference type="Proteomes" id="UP000563151">
    <property type="component" value="Unassembled WGS sequence"/>
</dbReference>
<dbReference type="NCBIfam" id="NF004049">
    <property type="entry name" value="PRK05568.1"/>
    <property type="match status" value="1"/>
</dbReference>
<evidence type="ECO:0000256" key="7">
    <source>
        <dbReference type="RuleBase" id="RU367037"/>
    </source>
</evidence>
<dbReference type="PANTHER" id="PTHR43717:SF1">
    <property type="entry name" value="ANAEROBIC NITRIC OXIDE REDUCTASE FLAVORUBREDOXIN"/>
    <property type="match status" value="1"/>
</dbReference>
<evidence type="ECO:0000259" key="8">
    <source>
        <dbReference type="PROSITE" id="PS50902"/>
    </source>
</evidence>
<dbReference type="NCBIfam" id="NF004050">
    <property type="entry name" value="PRK05569.1"/>
    <property type="match status" value="1"/>
</dbReference>
<comment type="function">
    <text evidence="7">Low-potential electron donor to a number of redox enzymes.</text>
</comment>
<dbReference type="PANTHER" id="PTHR43717">
    <property type="entry name" value="ANAEROBIC NITRIC OXIDE REDUCTASE FLAVORUBREDOXIN"/>
    <property type="match status" value="1"/>
</dbReference>
<evidence type="ECO:0000256" key="1">
    <source>
        <dbReference type="ARBA" id="ARBA00001917"/>
    </source>
</evidence>
<reference evidence="9 10" key="1">
    <citation type="submission" date="2020-04" db="EMBL/GenBank/DDBJ databases">
        <title>Genomic insights into acetone-butanol-ethanol (ABE) fermentation by sequencing solventogenic clostridia strains.</title>
        <authorList>
            <person name="Brown S."/>
        </authorList>
    </citation>
    <scope>NUCLEOTIDE SEQUENCE [LARGE SCALE GENOMIC DNA]</scope>
    <source>
        <strain evidence="9 10">DJ011</strain>
    </source>
</reference>
<keyword evidence="4 7" id="KW-0285">Flavoprotein</keyword>
<dbReference type="InterPro" id="IPR008254">
    <property type="entry name" value="Flavodoxin/NO_synth"/>
</dbReference>
<name>A0A923EAN3_CLOTT</name>
<organism evidence="9 10">
    <name type="scientific">Clostridium tetanomorphum</name>
    <dbReference type="NCBI Taxonomy" id="1553"/>
    <lineage>
        <taxon>Bacteria</taxon>
        <taxon>Bacillati</taxon>
        <taxon>Bacillota</taxon>
        <taxon>Clostridia</taxon>
        <taxon>Eubacteriales</taxon>
        <taxon>Clostridiaceae</taxon>
        <taxon>Clostridium</taxon>
    </lineage>
</organism>
<feature type="domain" description="Flavodoxin-like" evidence="8">
    <location>
        <begin position="4"/>
        <end position="140"/>
    </location>
</feature>
<gene>
    <name evidence="9" type="ORF">HGG79_10645</name>
</gene>
<dbReference type="PROSITE" id="PS00201">
    <property type="entry name" value="FLAVODOXIN"/>
    <property type="match status" value="1"/>
</dbReference>
<evidence type="ECO:0000256" key="6">
    <source>
        <dbReference type="ARBA" id="ARBA00022982"/>
    </source>
</evidence>
<dbReference type="InterPro" id="IPR001226">
    <property type="entry name" value="Flavodoxin_CS"/>
</dbReference>
<comment type="cofactor">
    <cofactor evidence="1 7">
        <name>FMN</name>
        <dbReference type="ChEBI" id="CHEBI:58210"/>
    </cofactor>
</comment>
<comment type="caution">
    <text evidence="9">The sequence shown here is derived from an EMBL/GenBank/DDBJ whole genome shotgun (WGS) entry which is preliminary data.</text>
</comment>
<dbReference type="AlphaFoldDB" id="A0A923EAN3"/>
<dbReference type="GO" id="GO:0016651">
    <property type="term" value="F:oxidoreductase activity, acting on NAD(P)H"/>
    <property type="evidence" value="ECO:0007669"/>
    <property type="project" value="UniProtKB-ARBA"/>
</dbReference>
<evidence type="ECO:0000313" key="10">
    <source>
        <dbReference type="Proteomes" id="UP000563151"/>
    </source>
</evidence>
<keyword evidence="3 7" id="KW-0813">Transport</keyword>
<accession>A0A923EAN3</accession>
<evidence type="ECO:0000256" key="2">
    <source>
        <dbReference type="ARBA" id="ARBA00005267"/>
    </source>
</evidence>
<evidence type="ECO:0000256" key="5">
    <source>
        <dbReference type="ARBA" id="ARBA00022643"/>
    </source>
</evidence>
<keyword evidence="6 7" id="KW-0249">Electron transport</keyword>